<evidence type="ECO:0000313" key="3">
    <source>
        <dbReference type="Proteomes" id="UP000005018"/>
    </source>
</evidence>
<sequence>MKKFFNRKRPIHRKKKKEKTKSDHDNTRNYKQTITNIHNKHISMSAPLDTQHSSKHGHNHHQQNTHRQSNVSISTSTITQRQLSHLNSQVAQLHANLSDFNDLVTTASEQYKNIEMLGKIHASLLMGSRKIFEEEAFDNQTEPK</sequence>
<name>H8WYN6_CANO9</name>
<dbReference type="RefSeq" id="XP_003866790.1">
    <property type="nucleotide sequence ID" value="XM_003866742.1"/>
</dbReference>
<dbReference type="KEGG" id="cot:CORT_0A09660"/>
<dbReference type="EMBL" id="HE681719">
    <property type="protein sequence ID" value="CCG21351.1"/>
    <property type="molecule type" value="Genomic_DNA"/>
</dbReference>
<protein>
    <submittedName>
        <fullName evidence="2">Hsk3 subunit of the Dam1 (DASH) complex</fullName>
    </submittedName>
</protein>
<evidence type="ECO:0000313" key="2">
    <source>
        <dbReference type="EMBL" id="CCG21351.1"/>
    </source>
</evidence>
<keyword evidence="3" id="KW-1185">Reference proteome</keyword>
<dbReference type="PANTHER" id="PTHR28289">
    <property type="entry name" value="DASH COMPLEX SUBUNIT HSK3"/>
    <property type="match status" value="1"/>
</dbReference>
<proteinExistence type="predicted"/>
<dbReference type="GO" id="GO:0051010">
    <property type="term" value="F:microtubule plus-end binding"/>
    <property type="evidence" value="ECO:0007669"/>
    <property type="project" value="TreeGrafter"/>
</dbReference>
<dbReference type="Proteomes" id="UP000005018">
    <property type="component" value="Chromosome 1"/>
</dbReference>
<feature type="region of interest" description="Disordered" evidence="1">
    <location>
        <begin position="47"/>
        <end position="78"/>
    </location>
</feature>
<feature type="compositionally biased region" description="Polar residues" evidence="1">
    <location>
        <begin position="65"/>
        <end position="78"/>
    </location>
</feature>
<reference evidence="2 3" key="1">
    <citation type="journal article" date="2012" name="PLoS ONE">
        <title>Sequence and analysis of the genome of the pathogenic yeast Candida orthopsilosis.</title>
        <authorList>
            <person name="Riccombeni A."/>
            <person name="Vidanes G."/>
            <person name="Proux-Wera E."/>
            <person name="Wolfe K.H."/>
            <person name="Butler G."/>
        </authorList>
    </citation>
    <scope>NUCLEOTIDE SEQUENCE [LARGE SCALE GENOMIC DNA]</scope>
    <source>
        <strain evidence="2 3">Co 90-125</strain>
    </source>
</reference>
<dbReference type="InterPro" id="IPR042332">
    <property type="entry name" value="Hsk3"/>
</dbReference>
<feature type="region of interest" description="Disordered" evidence="1">
    <location>
        <begin position="1"/>
        <end position="29"/>
    </location>
</feature>
<dbReference type="HOGENOM" id="CLU_1796218_0_0_1"/>
<feature type="compositionally biased region" description="Basic residues" evidence="1">
    <location>
        <begin position="1"/>
        <end position="19"/>
    </location>
</feature>
<dbReference type="GO" id="GO:0008608">
    <property type="term" value="P:attachment of spindle microtubules to kinetochore"/>
    <property type="evidence" value="ECO:0007669"/>
    <property type="project" value="InterPro"/>
</dbReference>
<accession>H8WYN6</accession>
<dbReference type="GeneID" id="14537665"/>
<evidence type="ECO:0000256" key="1">
    <source>
        <dbReference type="SAM" id="MobiDB-lite"/>
    </source>
</evidence>
<dbReference type="OrthoDB" id="3358869at2759"/>
<gene>
    <name evidence="2" type="ORF">CORT_0A09660</name>
</gene>
<dbReference type="AlphaFoldDB" id="H8WYN6"/>
<dbReference type="InterPro" id="IPR013183">
    <property type="entry name" value="Hsk3-like"/>
</dbReference>
<organism evidence="2 3">
    <name type="scientific">Candida orthopsilosis (strain 90-125)</name>
    <name type="common">Yeast</name>
    <dbReference type="NCBI Taxonomy" id="1136231"/>
    <lineage>
        <taxon>Eukaryota</taxon>
        <taxon>Fungi</taxon>
        <taxon>Dikarya</taxon>
        <taxon>Ascomycota</taxon>
        <taxon>Saccharomycotina</taxon>
        <taxon>Pichiomycetes</taxon>
        <taxon>Debaryomycetaceae</taxon>
        <taxon>Candida/Lodderomyces clade</taxon>
        <taxon>Candida</taxon>
    </lineage>
</organism>
<feature type="compositionally biased region" description="Basic residues" evidence="1">
    <location>
        <begin position="53"/>
        <end position="64"/>
    </location>
</feature>
<dbReference type="Pfam" id="PF08227">
    <property type="entry name" value="DASH_Hsk3"/>
    <property type="match status" value="1"/>
</dbReference>
<dbReference type="GO" id="GO:0042729">
    <property type="term" value="C:DASH complex"/>
    <property type="evidence" value="ECO:0007669"/>
    <property type="project" value="TreeGrafter"/>
</dbReference>
<dbReference type="PANTHER" id="PTHR28289:SF1">
    <property type="entry name" value="DASH COMPLEX SUBUNIT HSK3"/>
    <property type="match status" value="1"/>
</dbReference>